<reference evidence="2 3" key="1">
    <citation type="journal article" date="2019" name="Nat. Med.">
        <title>A library of human gut bacterial isolates paired with longitudinal multiomics data enables mechanistic microbiome research.</title>
        <authorList>
            <person name="Poyet M."/>
            <person name="Groussin M."/>
            <person name="Gibbons S.M."/>
            <person name="Avila-Pacheco J."/>
            <person name="Jiang X."/>
            <person name="Kearney S.M."/>
            <person name="Perrotta A.R."/>
            <person name="Berdy B."/>
            <person name="Zhao S."/>
            <person name="Lieberman T.D."/>
            <person name="Swanson P.K."/>
            <person name="Smith M."/>
            <person name="Roesemann S."/>
            <person name="Alexander J.E."/>
            <person name="Rich S.A."/>
            <person name="Livny J."/>
            <person name="Vlamakis H."/>
            <person name="Clish C."/>
            <person name="Bullock K."/>
            <person name="Deik A."/>
            <person name="Scott J."/>
            <person name="Pierce K.A."/>
            <person name="Xavier R.J."/>
            <person name="Alm E.J."/>
        </authorList>
    </citation>
    <scope>NUCLEOTIDE SEQUENCE [LARGE SCALE GENOMIC DNA]</scope>
    <source>
        <strain evidence="2 3">BIOML-A1</strain>
    </source>
</reference>
<organism evidence="2 3">
    <name type="scientific">Bacteroides fragilis</name>
    <dbReference type="NCBI Taxonomy" id="817"/>
    <lineage>
        <taxon>Bacteria</taxon>
        <taxon>Pseudomonadati</taxon>
        <taxon>Bacteroidota</taxon>
        <taxon>Bacteroidia</taxon>
        <taxon>Bacteroidales</taxon>
        <taxon>Bacteroidaceae</taxon>
        <taxon>Bacteroides</taxon>
    </lineage>
</organism>
<proteinExistence type="predicted"/>
<evidence type="ECO:0000313" key="3">
    <source>
        <dbReference type="Proteomes" id="UP000429838"/>
    </source>
</evidence>
<evidence type="ECO:0000313" key="2">
    <source>
        <dbReference type="EMBL" id="KAA5206884.1"/>
    </source>
</evidence>
<dbReference type="Proteomes" id="UP000429838">
    <property type="component" value="Unassembled WGS sequence"/>
</dbReference>
<comment type="caution">
    <text evidence="2">The sequence shown here is derived from an EMBL/GenBank/DDBJ whole genome shotgun (WGS) entry which is preliminary data.</text>
</comment>
<evidence type="ECO:0000256" key="1">
    <source>
        <dbReference type="SAM" id="SignalP"/>
    </source>
</evidence>
<name>A0A5M5X7C4_BACFG</name>
<keyword evidence="1" id="KW-0732">Signal</keyword>
<protein>
    <submittedName>
        <fullName evidence="2">Uncharacterized protein</fullName>
    </submittedName>
</protein>
<feature type="signal peptide" evidence="1">
    <location>
        <begin position="1"/>
        <end position="26"/>
    </location>
</feature>
<gene>
    <name evidence="2" type="ORF">F2Z25_15015</name>
</gene>
<dbReference type="EMBL" id="VWAQ01000012">
    <property type="protein sequence ID" value="KAA5206884.1"/>
    <property type="molecule type" value="Genomic_DNA"/>
</dbReference>
<dbReference type="AlphaFoldDB" id="A0A5M5X7C4"/>
<sequence>MKLRLSDTLNSLMLGGLLMASTFASADNKPTKPYWQDVQVVAVNKEYPRSSFMTYENRANALTGKFEATF</sequence>
<accession>A0A5M5X7C4</accession>
<feature type="chain" id="PRO_5030134341" evidence="1">
    <location>
        <begin position="27"/>
        <end position="70"/>
    </location>
</feature>